<protein>
    <submittedName>
        <fullName evidence="4">DUF5117 domain-containing protein</fullName>
    </submittedName>
</protein>
<keyword evidence="5" id="KW-1185">Reference proteome</keyword>
<evidence type="ECO:0000259" key="3">
    <source>
        <dbReference type="Pfam" id="PF17148"/>
    </source>
</evidence>
<dbReference type="Proteomes" id="UP000319148">
    <property type="component" value="Unassembled WGS sequence"/>
</dbReference>
<dbReference type="CDD" id="cd04276">
    <property type="entry name" value="ZnMc_MMP_like_2"/>
    <property type="match status" value="1"/>
</dbReference>
<evidence type="ECO:0000313" key="4">
    <source>
        <dbReference type="EMBL" id="TPD57382.1"/>
    </source>
</evidence>
<feature type="signal peptide" evidence="1">
    <location>
        <begin position="1"/>
        <end position="22"/>
    </location>
</feature>
<dbReference type="OrthoDB" id="9776599at2"/>
<evidence type="ECO:0000256" key="1">
    <source>
        <dbReference type="SAM" id="SignalP"/>
    </source>
</evidence>
<reference evidence="5" key="1">
    <citation type="submission" date="2019-06" db="EMBL/GenBank/DDBJ databases">
        <title>The complete genome of Emcibacter congregatus ZYLT.</title>
        <authorList>
            <person name="Zhao Z."/>
        </authorList>
    </citation>
    <scope>NUCLEOTIDE SEQUENCE [LARGE SCALE GENOMIC DNA]</scope>
    <source>
        <strain evidence="5">MCCC 1A06723</strain>
    </source>
</reference>
<dbReference type="InterPro" id="IPR032534">
    <property type="entry name" value="EcxA_zinc-bd"/>
</dbReference>
<dbReference type="Pfam" id="PF17148">
    <property type="entry name" value="DUF5117"/>
    <property type="match status" value="1"/>
</dbReference>
<accession>A0A501PBK3</accession>
<proteinExistence type="predicted"/>
<evidence type="ECO:0000259" key="2">
    <source>
        <dbReference type="Pfam" id="PF16313"/>
    </source>
</evidence>
<evidence type="ECO:0000313" key="5">
    <source>
        <dbReference type="Proteomes" id="UP000319148"/>
    </source>
</evidence>
<feature type="domain" description="DUF5117" evidence="3">
    <location>
        <begin position="85"/>
        <end position="273"/>
    </location>
</feature>
<dbReference type="InterPro" id="IPR033413">
    <property type="entry name" value="DUF5117"/>
</dbReference>
<dbReference type="Pfam" id="PF16313">
    <property type="entry name" value="DUF4953"/>
    <property type="match status" value="1"/>
</dbReference>
<name>A0A501PBK3_9PROT</name>
<sequence>MKSLTRSLFVLFVLFLPLQLQAAGLGDFTRGMTEKKGFYDFYLDETRGRVYLKLDRLGEEFIFQTGLPQGLGSNDIGLDRRQLGYTRLVKFVRAGDKILLMEVNTKFRATSDNPAEVTAVEEAFASSVLWGFKIEATDKTAGLIDLTDFLLSDQHGIAEAVARAKQGGFSLDASRSALYAPRTKSFPLNTEFESTLTFKGGEPGQYVRDVAPDGKQFTVRQHISFVKLPDDGYQTRVFHPNSGMFPMTYVDYATPLGEDMTKRLIPRHRLVKKHPEQAVSDPVEPIVYYLDAGTPEPIRSALIEGASWWAQAFEAAGFSNAFRVEILPEDADPMDVRYNIINWTHRATRGWSYGWGVIDPRTGEIIKGHVTLGSLRVRQDILIATALTAPYADADSTIKAQKEMALARIRQLAAHEVGHTLGIAHNFAASLSGRPSVMDYPHPLIKITADGKLDLSDAYDTDIGEWDKLVVKYGYSQFASPEEEKAGLRAILAERAQEGLRFVTDQDARSLRDFNAGSSLWDNGANSIDELAHLRDVRSIALGNFSEKNIPVGEPYSSLEEVLVPLYYLTRYQLEAAGKYVGGLVYDYSLRGEEEVPYRIVPPEQQREALDQILAAVTPEELVLPENILKLIPPKAYGYDLTRESFPRHTLGQLDALTVGEATAGHVFTILLDPARLARLEQFHQRGQGLFNLAGYFDYIADSTVRAERQEKMAGAMQRRVGHVLILQMMKLAADKNAAESVRAMALLKLTELADWMENSARKLSRHPGFKAHYAFEAARIRAFMDGSFDPVSEAPAAMPPGSPI</sequence>
<keyword evidence="1" id="KW-0732">Signal</keyword>
<organism evidence="4 5">
    <name type="scientific">Emcibacter nanhaiensis</name>
    <dbReference type="NCBI Taxonomy" id="1505037"/>
    <lineage>
        <taxon>Bacteria</taxon>
        <taxon>Pseudomonadati</taxon>
        <taxon>Pseudomonadota</taxon>
        <taxon>Alphaproteobacteria</taxon>
        <taxon>Emcibacterales</taxon>
        <taxon>Emcibacteraceae</taxon>
        <taxon>Emcibacter</taxon>
    </lineage>
</organism>
<dbReference type="RefSeq" id="WP_139941697.1">
    <property type="nucleotide sequence ID" value="NZ_JBHSYP010000005.1"/>
</dbReference>
<dbReference type="EMBL" id="VFIY01000018">
    <property type="protein sequence ID" value="TPD57382.1"/>
    <property type="molecule type" value="Genomic_DNA"/>
</dbReference>
<dbReference type="PANTHER" id="PTHR38478:SF1">
    <property type="entry name" value="ZINC DEPENDENT METALLOPROTEASE DOMAIN LIPOPROTEIN"/>
    <property type="match status" value="1"/>
</dbReference>
<dbReference type="SUPFAM" id="SSF55486">
    <property type="entry name" value="Metalloproteases ('zincins'), catalytic domain"/>
    <property type="match status" value="1"/>
</dbReference>
<dbReference type="InterPro" id="IPR034032">
    <property type="entry name" value="Zn_MMP-like_bac"/>
</dbReference>
<comment type="caution">
    <text evidence="4">The sequence shown here is derived from an EMBL/GenBank/DDBJ whole genome shotgun (WGS) entry which is preliminary data.</text>
</comment>
<dbReference type="AlphaFoldDB" id="A0A501PBK3"/>
<feature type="domain" description="EcxA zinc-binding" evidence="2">
    <location>
        <begin position="399"/>
        <end position="707"/>
    </location>
</feature>
<gene>
    <name evidence="4" type="ORF">FIV46_14750</name>
</gene>
<feature type="chain" id="PRO_5021464022" evidence="1">
    <location>
        <begin position="23"/>
        <end position="805"/>
    </location>
</feature>
<dbReference type="PANTHER" id="PTHR38478">
    <property type="entry name" value="PEPTIDASE M1A AND M12B"/>
    <property type="match status" value="1"/>
</dbReference>